<dbReference type="InterPro" id="IPR019734">
    <property type="entry name" value="TPR_rpt"/>
</dbReference>
<evidence type="ECO:0008006" key="6">
    <source>
        <dbReference type="Google" id="ProtNLM"/>
    </source>
</evidence>
<keyword evidence="5" id="KW-1185">Reference proteome</keyword>
<feature type="repeat" description="TPR" evidence="1">
    <location>
        <begin position="131"/>
        <end position="164"/>
    </location>
</feature>
<dbReference type="InterPro" id="IPR011990">
    <property type="entry name" value="TPR-like_helical_dom_sf"/>
</dbReference>
<feature type="region of interest" description="Disordered" evidence="2">
    <location>
        <begin position="249"/>
        <end position="268"/>
    </location>
</feature>
<evidence type="ECO:0000256" key="3">
    <source>
        <dbReference type="SAM" id="SignalP"/>
    </source>
</evidence>
<feature type="chain" id="PRO_5046301335" description="Pilus assembly protein" evidence="3">
    <location>
        <begin position="23"/>
        <end position="326"/>
    </location>
</feature>
<organism evidence="4 5">
    <name type="scientific">Pigmentiphaga soli</name>
    <dbReference type="NCBI Taxonomy" id="1007095"/>
    <lineage>
        <taxon>Bacteria</taxon>
        <taxon>Pseudomonadati</taxon>
        <taxon>Pseudomonadota</taxon>
        <taxon>Betaproteobacteria</taxon>
        <taxon>Burkholderiales</taxon>
        <taxon>Alcaligenaceae</taxon>
        <taxon>Pigmentiphaga</taxon>
    </lineage>
</organism>
<sequence>MNGIPALARRRRLAAAAVPALAAALLAAGCSAPQGGYGLMARQASDEAIARQQAAGKEPAADNRGMYLSLIREMQDKGLYFASLAHIDAFEQKYGAAPDVELLRGHALREAGQPAESQAVYRRLLDSEVAAAASQGLGLLAAARGDYPAAVAAFKEAARRDPTNALIVSDLGYALLRQGDTRAARLPIAQAAELAPDNPRILGNLALLLLVSGDPGRAEAVMKKADLSPQMRQAVRSMASEMLAQREPAVAGPVPEAKPASGPAPMSAPMPRPVRAAVVRQVPAVSAPAAIGSVRDEGSAMAGMPTDPETPMPMQTMLDRFGSSGP</sequence>
<dbReference type="PROSITE" id="PS50005">
    <property type="entry name" value="TPR"/>
    <property type="match status" value="1"/>
</dbReference>
<dbReference type="RefSeq" id="WP_345250274.1">
    <property type="nucleotide sequence ID" value="NZ_BAABFO010000012.1"/>
</dbReference>
<protein>
    <recommendedName>
        <fullName evidence="6">Pilus assembly protein</fullName>
    </recommendedName>
</protein>
<dbReference type="Pfam" id="PF13432">
    <property type="entry name" value="TPR_16"/>
    <property type="match status" value="2"/>
</dbReference>
<evidence type="ECO:0000256" key="1">
    <source>
        <dbReference type="PROSITE-ProRule" id="PRU00339"/>
    </source>
</evidence>
<keyword evidence="3" id="KW-0732">Signal</keyword>
<name>A0ABP8H562_9BURK</name>
<comment type="caution">
    <text evidence="4">The sequence shown here is derived from an EMBL/GenBank/DDBJ whole genome shotgun (WGS) entry which is preliminary data.</text>
</comment>
<dbReference type="SUPFAM" id="SSF48452">
    <property type="entry name" value="TPR-like"/>
    <property type="match status" value="1"/>
</dbReference>
<proteinExistence type="predicted"/>
<dbReference type="Gene3D" id="1.25.40.10">
    <property type="entry name" value="Tetratricopeptide repeat domain"/>
    <property type="match status" value="1"/>
</dbReference>
<dbReference type="InterPro" id="IPR016931">
    <property type="entry name" value="UCP029658_TPR"/>
</dbReference>
<evidence type="ECO:0000313" key="5">
    <source>
        <dbReference type="Proteomes" id="UP001501671"/>
    </source>
</evidence>
<evidence type="ECO:0000256" key="2">
    <source>
        <dbReference type="SAM" id="MobiDB-lite"/>
    </source>
</evidence>
<reference evidence="5" key="1">
    <citation type="journal article" date="2019" name="Int. J. Syst. Evol. Microbiol.">
        <title>The Global Catalogue of Microorganisms (GCM) 10K type strain sequencing project: providing services to taxonomists for standard genome sequencing and annotation.</title>
        <authorList>
            <consortium name="The Broad Institute Genomics Platform"/>
            <consortium name="The Broad Institute Genome Sequencing Center for Infectious Disease"/>
            <person name="Wu L."/>
            <person name="Ma J."/>
        </authorList>
    </citation>
    <scope>NUCLEOTIDE SEQUENCE [LARGE SCALE GENOMIC DNA]</scope>
    <source>
        <strain evidence="5">JCM 17666</strain>
    </source>
</reference>
<evidence type="ECO:0000313" key="4">
    <source>
        <dbReference type="EMBL" id="GAA4334519.1"/>
    </source>
</evidence>
<accession>A0ABP8H562</accession>
<keyword evidence="1" id="KW-0802">TPR repeat</keyword>
<feature type="signal peptide" evidence="3">
    <location>
        <begin position="1"/>
        <end position="22"/>
    </location>
</feature>
<dbReference type="SMART" id="SM00028">
    <property type="entry name" value="TPR"/>
    <property type="match status" value="2"/>
</dbReference>
<dbReference type="EMBL" id="BAABFO010000012">
    <property type="protein sequence ID" value="GAA4334519.1"/>
    <property type="molecule type" value="Genomic_DNA"/>
</dbReference>
<dbReference type="Proteomes" id="UP001501671">
    <property type="component" value="Unassembled WGS sequence"/>
</dbReference>
<gene>
    <name evidence="4" type="ORF">GCM10023144_26850</name>
</gene>
<dbReference type="PIRSF" id="PIRSF029658">
    <property type="entry name" value="UCP029658_TPR"/>
    <property type="match status" value="1"/>
</dbReference>